<evidence type="ECO:0000313" key="7">
    <source>
        <dbReference type="Proteomes" id="UP000189462"/>
    </source>
</evidence>
<sequence>MRKNLTGILLIATLVLQGCGSGLFSVHRPDVQQGNALDEDRIAQLETGMNPEQVRFLLGDPVLRDPFQGERRWEYVYYLKPGDGRPERRRLTVYFDDANRVARFEDTGLKK</sequence>
<comment type="subunit">
    <text evidence="4">Part of the Bam complex.</text>
</comment>
<dbReference type="PANTHER" id="PTHR37482">
    <property type="entry name" value="OUTER MEMBRANE PROTEIN ASSEMBLY FACTOR BAME"/>
    <property type="match status" value="1"/>
</dbReference>
<dbReference type="InterPro" id="IPR037873">
    <property type="entry name" value="BamE-like"/>
</dbReference>
<evidence type="ECO:0000256" key="4">
    <source>
        <dbReference type="HAMAP-Rule" id="MF_00925"/>
    </source>
</evidence>
<dbReference type="HAMAP" id="MF_00925">
    <property type="entry name" value="OM_assembly_BamE"/>
    <property type="match status" value="1"/>
</dbReference>
<dbReference type="PROSITE" id="PS51257">
    <property type="entry name" value="PROKAR_LIPOPROTEIN"/>
    <property type="match status" value="1"/>
</dbReference>
<accession>A0A1V3NUL6</accession>
<dbReference type="EMBL" id="MVBK01000004">
    <property type="protein sequence ID" value="OOG28721.1"/>
    <property type="molecule type" value="Genomic_DNA"/>
</dbReference>
<evidence type="ECO:0000256" key="3">
    <source>
        <dbReference type="ARBA" id="ARBA00023237"/>
    </source>
</evidence>
<comment type="subcellular location">
    <subcellularLocation>
        <location evidence="4">Cell outer membrane</location>
        <topology evidence="4">Lipid-anchor</topology>
    </subcellularLocation>
</comment>
<dbReference type="Gene3D" id="3.30.1450.10">
    <property type="match status" value="1"/>
</dbReference>
<comment type="caution">
    <text evidence="6">The sequence shown here is derived from an EMBL/GenBank/DDBJ whole genome shotgun (WGS) entry which is preliminary data.</text>
</comment>
<name>A0A1V3NUL6_9GAMM</name>
<proteinExistence type="inferred from homology"/>
<keyword evidence="4" id="KW-0564">Palmitate</keyword>
<dbReference type="GO" id="GO:0043165">
    <property type="term" value="P:Gram-negative-bacterium-type cell outer membrane assembly"/>
    <property type="evidence" value="ECO:0007669"/>
    <property type="project" value="UniProtKB-UniRule"/>
</dbReference>
<evidence type="ECO:0000256" key="1">
    <source>
        <dbReference type="ARBA" id="ARBA00022729"/>
    </source>
</evidence>
<dbReference type="RefSeq" id="WP_077277296.1">
    <property type="nucleotide sequence ID" value="NZ_MVBK01000004.1"/>
</dbReference>
<reference evidence="6 7" key="1">
    <citation type="submission" date="2017-02" db="EMBL/GenBank/DDBJ databases">
        <title>Genomic diversity within the haloalkaliphilic genus Thioalkalivibrio.</title>
        <authorList>
            <person name="Ahn A.-C."/>
            <person name="Meier-Kolthoff J."/>
            <person name="Overmars L."/>
            <person name="Richter M."/>
            <person name="Woyke T."/>
            <person name="Sorokin D.Y."/>
            <person name="Muyzer G."/>
        </authorList>
    </citation>
    <scope>NUCLEOTIDE SEQUENCE [LARGE SCALE GENOMIC DNA]</scope>
    <source>
        <strain evidence="6 7">ALJD</strain>
    </source>
</reference>
<evidence type="ECO:0000256" key="2">
    <source>
        <dbReference type="ARBA" id="ARBA00023136"/>
    </source>
</evidence>
<dbReference type="STRING" id="108003.B1C78_01080"/>
<feature type="domain" description="Outer membrane protein assembly factor BamE" evidence="5">
    <location>
        <begin position="34"/>
        <end position="102"/>
    </location>
</feature>
<evidence type="ECO:0000259" key="5">
    <source>
        <dbReference type="Pfam" id="PF04355"/>
    </source>
</evidence>
<organism evidence="6 7">
    <name type="scientific">Thioalkalivibrio denitrificans</name>
    <dbReference type="NCBI Taxonomy" id="108003"/>
    <lineage>
        <taxon>Bacteria</taxon>
        <taxon>Pseudomonadati</taxon>
        <taxon>Pseudomonadota</taxon>
        <taxon>Gammaproteobacteria</taxon>
        <taxon>Chromatiales</taxon>
        <taxon>Ectothiorhodospiraceae</taxon>
        <taxon>Thioalkalivibrio</taxon>
    </lineage>
</organism>
<keyword evidence="1 4" id="KW-0732">Signal</keyword>
<evidence type="ECO:0000313" key="6">
    <source>
        <dbReference type="EMBL" id="OOG28721.1"/>
    </source>
</evidence>
<dbReference type="AlphaFoldDB" id="A0A1V3NUL6"/>
<keyword evidence="3 4" id="KW-0998">Cell outer membrane</keyword>
<dbReference type="GO" id="GO:0030674">
    <property type="term" value="F:protein-macromolecule adaptor activity"/>
    <property type="evidence" value="ECO:0007669"/>
    <property type="project" value="TreeGrafter"/>
</dbReference>
<protein>
    <recommendedName>
        <fullName evidence="4">Outer membrane protein assembly factor BamE</fullName>
    </recommendedName>
</protein>
<dbReference type="GO" id="GO:1990063">
    <property type="term" value="C:Bam protein complex"/>
    <property type="evidence" value="ECO:0007669"/>
    <property type="project" value="TreeGrafter"/>
</dbReference>
<comment type="similarity">
    <text evidence="4">Belongs to the BamE family.</text>
</comment>
<gene>
    <name evidence="4" type="primary">bamE</name>
    <name evidence="6" type="ORF">B1C78_01080</name>
</gene>
<dbReference type="InterPro" id="IPR026592">
    <property type="entry name" value="BamE"/>
</dbReference>
<dbReference type="InterPro" id="IPR007450">
    <property type="entry name" value="BamE_dom"/>
</dbReference>
<dbReference type="PANTHER" id="PTHR37482:SF1">
    <property type="entry name" value="OUTER MEMBRANE PROTEIN ASSEMBLY FACTOR BAME"/>
    <property type="match status" value="1"/>
</dbReference>
<keyword evidence="4" id="KW-0449">Lipoprotein</keyword>
<dbReference type="Pfam" id="PF04355">
    <property type="entry name" value="BamE"/>
    <property type="match status" value="1"/>
</dbReference>
<dbReference type="Proteomes" id="UP000189462">
    <property type="component" value="Unassembled WGS sequence"/>
</dbReference>
<comment type="function">
    <text evidence="4">Part of the outer membrane protein assembly complex, which is involved in assembly and insertion of beta-barrel proteins into the outer membrane.</text>
</comment>
<keyword evidence="2 4" id="KW-0472">Membrane</keyword>
<dbReference type="GO" id="GO:0051205">
    <property type="term" value="P:protein insertion into membrane"/>
    <property type="evidence" value="ECO:0007669"/>
    <property type="project" value="UniProtKB-UniRule"/>
</dbReference>
<keyword evidence="7" id="KW-1185">Reference proteome</keyword>
<dbReference type="OrthoDB" id="9808250at2"/>